<dbReference type="InterPro" id="IPR049303">
    <property type="entry name" value="Glyco_hydro_109_C"/>
</dbReference>
<organism evidence="2 3">
    <name type="scientific">Paenibacillus aurantiacus</name>
    <dbReference type="NCBI Taxonomy" id="1936118"/>
    <lineage>
        <taxon>Bacteria</taxon>
        <taxon>Bacillati</taxon>
        <taxon>Bacillota</taxon>
        <taxon>Bacilli</taxon>
        <taxon>Bacillales</taxon>
        <taxon>Paenibacillaceae</taxon>
        <taxon>Paenibacillus</taxon>
    </lineage>
</organism>
<evidence type="ECO:0000313" key="3">
    <source>
        <dbReference type="Proteomes" id="UP001589747"/>
    </source>
</evidence>
<evidence type="ECO:0000259" key="1">
    <source>
        <dbReference type="Pfam" id="PF21252"/>
    </source>
</evidence>
<gene>
    <name evidence="2" type="ORF">ACFFSY_17870</name>
</gene>
<proteinExistence type="predicted"/>
<name>A0ABV5KRI6_9BACL</name>
<reference evidence="2 3" key="1">
    <citation type="submission" date="2024-09" db="EMBL/GenBank/DDBJ databases">
        <authorList>
            <person name="Sun Q."/>
            <person name="Mori K."/>
        </authorList>
    </citation>
    <scope>NUCLEOTIDE SEQUENCE [LARGE SCALE GENOMIC DNA]</scope>
    <source>
        <strain evidence="2 3">TISTR 2452</strain>
    </source>
</reference>
<dbReference type="Gene3D" id="3.30.360.10">
    <property type="entry name" value="Dihydrodipicolinate Reductase, domain 2"/>
    <property type="match status" value="2"/>
</dbReference>
<protein>
    <recommendedName>
        <fullName evidence="1">Glycosyl hydrolase 109 C-terminal domain-containing protein</fullName>
    </recommendedName>
</protein>
<accession>A0ABV5KRI6</accession>
<evidence type="ECO:0000313" key="2">
    <source>
        <dbReference type="EMBL" id="MFB9327799.1"/>
    </source>
</evidence>
<dbReference type="EMBL" id="JBHMDO010000029">
    <property type="protein sequence ID" value="MFB9327799.1"/>
    <property type="molecule type" value="Genomic_DNA"/>
</dbReference>
<dbReference type="Pfam" id="PF21252">
    <property type="entry name" value="Glyco_hydro_109_C"/>
    <property type="match status" value="1"/>
</dbReference>
<dbReference type="RefSeq" id="WP_377496454.1">
    <property type="nucleotide sequence ID" value="NZ_JBHMDO010000029.1"/>
</dbReference>
<comment type="caution">
    <text evidence="2">The sequence shown here is derived from an EMBL/GenBank/DDBJ whole genome shotgun (WGS) entry which is preliminary data.</text>
</comment>
<feature type="domain" description="Glycosyl hydrolase 109 C-terminal" evidence="1">
    <location>
        <begin position="6"/>
        <end position="90"/>
    </location>
</feature>
<dbReference type="Proteomes" id="UP001589747">
    <property type="component" value="Unassembled WGS sequence"/>
</dbReference>
<sequence length="184" mass="21553">MFGWLGLREYRNREKDPHHVWPESEYAQGDIVTTVIRCARGETITITLDTTLPRAYSRGFTVRGTKGMFMEDNHSIYIDGVHDEEHFNWQRHWGNVERYREQYDHSLWKKYSEEGIREGHGGMDWLVFDDFFECVKKGEQTPINVYDMASWMCISVLSEESIAMGGHPVAIPDFTNGRWIAARN</sequence>
<keyword evidence="3" id="KW-1185">Reference proteome</keyword>